<reference evidence="3" key="1">
    <citation type="submission" date="2020-09" db="EMBL/GenBank/DDBJ databases">
        <authorList>
            <person name="Kikuchi T."/>
        </authorList>
    </citation>
    <scope>NUCLEOTIDE SEQUENCE</scope>
    <source>
        <strain evidence="3">SH1</strain>
    </source>
</reference>
<keyword evidence="4" id="KW-1185">Reference proteome</keyword>
<evidence type="ECO:0000313" key="3">
    <source>
        <dbReference type="EMBL" id="CAD5215056.1"/>
    </source>
</evidence>
<dbReference type="OrthoDB" id="5859077at2759"/>
<dbReference type="Proteomes" id="UP000614601">
    <property type="component" value="Unassembled WGS sequence"/>
</dbReference>
<evidence type="ECO:0000313" key="4">
    <source>
        <dbReference type="Proteomes" id="UP000614601"/>
    </source>
</evidence>
<name>A0A811KIB7_9BILA</name>
<dbReference type="GO" id="GO:0003723">
    <property type="term" value="F:RNA binding"/>
    <property type="evidence" value="ECO:0007669"/>
    <property type="project" value="UniProtKB-KW"/>
</dbReference>
<keyword evidence="1" id="KW-0694">RNA-binding</keyword>
<comment type="caution">
    <text evidence="3">The sequence shown here is derived from an EMBL/GenBank/DDBJ whole genome shotgun (WGS) entry which is preliminary data.</text>
</comment>
<evidence type="ECO:0000256" key="2">
    <source>
        <dbReference type="SAM" id="MobiDB-lite"/>
    </source>
</evidence>
<gene>
    <name evidence="3" type="ORF">BOKJ2_LOCUS5902</name>
</gene>
<dbReference type="PANTHER" id="PTHR48029:SF1">
    <property type="entry name" value="NUCLEOLAR PROTEIN 8"/>
    <property type="match status" value="1"/>
</dbReference>
<sequence>MGTRDDGQARRLNGLLEKRKFEEERRKVISESLRNGASKSKKIVFKDSDDEGVEVSSKRLTLFDEDDEPELTSQDPEQLLKNRFTGIKSQKLTEIESRFNYDQRFKVDDRFVEGSDDEIDKETGEKTVIAEKKEQFAILSSILGHEVKSSLKDKTNTKAEVVRPFQRFDPDNPEHVKWMEKQKEYIKVQNKPLIDAEAFNQELEKEETKVVEGHFYEIDRDFAKELHDNLTVKEDNQPFSFLSSIGRDTSSSKRQEKSIFEKLLHSQPDQTEPKLEKVTQLTNSTDDNFKPYFFVDPFDAMGKRVLNAFRRQQSMDKIKKTWQTHRDKTENYYKSMVKSQLRIREKEKKQNTRNQYKRKAEKNIQSKTE</sequence>
<dbReference type="Proteomes" id="UP000783686">
    <property type="component" value="Unassembled WGS sequence"/>
</dbReference>
<organism evidence="3 4">
    <name type="scientific">Bursaphelenchus okinawaensis</name>
    <dbReference type="NCBI Taxonomy" id="465554"/>
    <lineage>
        <taxon>Eukaryota</taxon>
        <taxon>Metazoa</taxon>
        <taxon>Ecdysozoa</taxon>
        <taxon>Nematoda</taxon>
        <taxon>Chromadorea</taxon>
        <taxon>Rhabditida</taxon>
        <taxon>Tylenchina</taxon>
        <taxon>Tylenchomorpha</taxon>
        <taxon>Aphelenchoidea</taxon>
        <taxon>Aphelenchoididae</taxon>
        <taxon>Bursaphelenchus</taxon>
    </lineage>
</organism>
<accession>A0A811KIB7</accession>
<protein>
    <submittedName>
        <fullName evidence="3">Uncharacterized protein</fullName>
    </submittedName>
</protein>
<proteinExistence type="predicted"/>
<dbReference type="PANTHER" id="PTHR48029">
    <property type="entry name" value="NUCLEOLAR PROTEIN 8"/>
    <property type="match status" value="1"/>
</dbReference>
<dbReference type="AlphaFoldDB" id="A0A811KIB7"/>
<dbReference type="EMBL" id="CAJFCW020000003">
    <property type="protein sequence ID" value="CAG9103538.1"/>
    <property type="molecule type" value="Genomic_DNA"/>
</dbReference>
<feature type="region of interest" description="Disordered" evidence="2">
    <location>
        <begin position="339"/>
        <end position="369"/>
    </location>
</feature>
<evidence type="ECO:0000256" key="1">
    <source>
        <dbReference type="ARBA" id="ARBA00022884"/>
    </source>
</evidence>
<dbReference type="EMBL" id="CAJFDH010000003">
    <property type="protein sequence ID" value="CAD5215056.1"/>
    <property type="molecule type" value="Genomic_DNA"/>
</dbReference>